<keyword evidence="3 6" id="KW-0489">Methyltransferase</keyword>
<evidence type="ECO:0000256" key="3">
    <source>
        <dbReference type="ARBA" id="ARBA00022603"/>
    </source>
</evidence>
<gene>
    <name evidence="6 7" type="primary">rlmF</name>
    <name evidence="7" type="ORF">GCM10023211_06350</name>
</gene>
<accession>A0ABP9N744</accession>
<dbReference type="InterPro" id="IPR016909">
    <property type="entry name" value="rRNA_lsu_MeTfrase_F"/>
</dbReference>
<keyword evidence="4 6" id="KW-0808">Transferase</keyword>
<evidence type="ECO:0000256" key="1">
    <source>
        <dbReference type="ARBA" id="ARBA00022490"/>
    </source>
</evidence>
<comment type="function">
    <text evidence="6">Specifically methylates the adenine in position 1618 of 23S rRNA.</text>
</comment>
<evidence type="ECO:0000313" key="7">
    <source>
        <dbReference type="EMBL" id="GAA5106467.1"/>
    </source>
</evidence>
<dbReference type="InterPro" id="IPR010286">
    <property type="entry name" value="METTL16/RlmF"/>
</dbReference>
<comment type="catalytic activity">
    <reaction evidence="6">
        <text>adenosine(1618) in 23S rRNA + S-adenosyl-L-methionine = N(6)-methyladenosine(1618) in 23S rRNA + S-adenosyl-L-homocysteine + H(+)</text>
        <dbReference type="Rhea" id="RHEA:16497"/>
        <dbReference type="Rhea" id="RHEA-COMP:10229"/>
        <dbReference type="Rhea" id="RHEA-COMP:10231"/>
        <dbReference type="ChEBI" id="CHEBI:15378"/>
        <dbReference type="ChEBI" id="CHEBI:57856"/>
        <dbReference type="ChEBI" id="CHEBI:59789"/>
        <dbReference type="ChEBI" id="CHEBI:74411"/>
        <dbReference type="ChEBI" id="CHEBI:74449"/>
        <dbReference type="EC" id="2.1.1.181"/>
    </reaction>
</comment>
<comment type="subcellular location">
    <subcellularLocation>
        <location evidence="6">Cytoplasm</location>
    </subcellularLocation>
</comment>
<dbReference type="PANTHER" id="PTHR13393">
    <property type="entry name" value="SAM-DEPENDENT METHYLTRANSFERASE"/>
    <property type="match status" value="1"/>
</dbReference>
<dbReference type="NCBIfam" id="NF008725">
    <property type="entry name" value="PRK11727.1"/>
    <property type="match status" value="1"/>
</dbReference>
<dbReference type="SUPFAM" id="SSF53335">
    <property type="entry name" value="S-adenosyl-L-methionine-dependent methyltransferases"/>
    <property type="match status" value="1"/>
</dbReference>
<keyword evidence="1 6" id="KW-0963">Cytoplasm</keyword>
<keyword evidence="2 6" id="KW-0698">rRNA processing</keyword>
<dbReference type="InterPro" id="IPR029063">
    <property type="entry name" value="SAM-dependent_MTases_sf"/>
</dbReference>
<comment type="similarity">
    <text evidence="6">Belongs to the methyltransferase superfamily. METTL16/RlmF family.</text>
</comment>
<evidence type="ECO:0000256" key="5">
    <source>
        <dbReference type="ARBA" id="ARBA00022691"/>
    </source>
</evidence>
<organism evidence="7 8">
    <name type="scientific">Orbus sasakiae</name>
    <dbReference type="NCBI Taxonomy" id="1078475"/>
    <lineage>
        <taxon>Bacteria</taxon>
        <taxon>Pseudomonadati</taxon>
        <taxon>Pseudomonadota</taxon>
        <taxon>Gammaproteobacteria</taxon>
        <taxon>Orbales</taxon>
        <taxon>Orbaceae</taxon>
        <taxon>Orbus</taxon>
    </lineage>
</organism>
<dbReference type="PIRSF" id="PIRSF029038">
    <property type="entry name" value="Mtase_YbiN_prd"/>
    <property type="match status" value="1"/>
</dbReference>
<keyword evidence="8" id="KW-1185">Reference proteome</keyword>
<comment type="caution">
    <text evidence="7">The sequence shown here is derived from an EMBL/GenBank/DDBJ whole genome shotgun (WGS) entry which is preliminary data.</text>
</comment>
<evidence type="ECO:0000256" key="4">
    <source>
        <dbReference type="ARBA" id="ARBA00022679"/>
    </source>
</evidence>
<dbReference type="Pfam" id="PF05971">
    <property type="entry name" value="Methyltransf_10"/>
    <property type="match status" value="1"/>
</dbReference>
<dbReference type="Gene3D" id="3.40.50.150">
    <property type="entry name" value="Vaccinia Virus protein VP39"/>
    <property type="match status" value="1"/>
</dbReference>
<dbReference type="EC" id="2.1.1.181" evidence="6"/>
<evidence type="ECO:0000256" key="6">
    <source>
        <dbReference type="HAMAP-Rule" id="MF_01848"/>
    </source>
</evidence>
<protein>
    <recommendedName>
        <fullName evidence="6">Ribosomal RNA large subunit methyltransferase F</fullName>
        <ecNumber evidence="6">2.1.1.181</ecNumber>
    </recommendedName>
    <alternativeName>
        <fullName evidence="6">23S rRNA mA1618 methyltransferase</fullName>
    </alternativeName>
    <alternativeName>
        <fullName evidence="6">rRNA adenine N-6-methyltransferase</fullName>
    </alternativeName>
</protein>
<sequence>MNSSPNKMIKIALHPRNRHRNGYDFVKLMQCLPELVNYVKQNQYGQLSIDFADPIAVKTLNKALLICFYQLHFWDIPNDFLCPPVPGRVDYIHYLADLLASDNHSNIPQGKHIRVLDIGVGANAIYPIVGHAEYGWSFVGSDVNPTAIKIATMIATSNSGLKSALHCRLQRHQNAIFSQIIKPNEQYALTICNPPFYRSLEEANANTTKKISNLQKSKPIEKQPVRNFGGHSTELWCEGGEATFISNMITESQSYQSQCVWFSSLVSKKETLAVLSEKLKNVAALDVKIIPMAQGQKVSRFIAWTFLTSEQRQHFFEQLKH</sequence>
<dbReference type="HAMAP" id="MF_01848">
    <property type="entry name" value="23SrRNA_methyltr_F"/>
    <property type="match status" value="1"/>
</dbReference>
<reference evidence="8" key="1">
    <citation type="journal article" date="2019" name="Int. J. Syst. Evol. Microbiol.">
        <title>The Global Catalogue of Microorganisms (GCM) 10K type strain sequencing project: providing services to taxonomists for standard genome sequencing and annotation.</title>
        <authorList>
            <consortium name="The Broad Institute Genomics Platform"/>
            <consortium name="The Broad Institute Genome Sequencing Center for Infectious Disease"/>
            <person name="Wu L."/>
            <person name="Ma J."/>
        </authorList>
    </citation>
    <scope>NUCLEOTIDE SEQUENCE [LARGE SCALE GENOMIC DNA]</scope>
    <source>
        <strain evidence="8">JCM 18050</strain>
    </source>
</reference>
<evidence type="ECO:0000313" key="8">
    <source>
        <dbReference type="Proteomes" id="UP001500171"/>
    </source>
</evidence>
<dbReference type="Proteomes" id="UP001500171">
    <property type="component" value="Unassembled WGS sequence"/>
</dbReference>
<dbReference type="PANTHER" id="PTHR13393:SF0">
    <property type="entry name" value="RNA N6-ADENOSINE-METHYLTRANSFERASE METTL16"/>
    <property type="match status" value="1"/>
</dbReference>
<name>A0ABP9N744_9GAMM</name>
<dbReference type="RefSeq" id="WP_345488727.1">
    <property type="nucleotide sequence ID" value="NZ_BAABHY010000001.1"/>
</dbReference>
<evidence type="ECO:0000256" key="2">
    <source>
        <dbReference type="ARBA" id="ARBA00022552"/>
    </source>
</evidence>
<dbReference type="EMBL" id="BAABHY010000001">
    <property type="protein sequence ID" value="GAA5106467.1"/>
    <property type="molecule type" value="Genomic_DNA"/>
</dbReference>
<proteinExistence type="inferred from homology"/>
<keyword evidence="5 6" id="KW-0949">S-adenosyl-L-methionine</keyword>